<dbReference type="Proteomes" id="UP001596266">
    <property type="component" value="Unassembled WGS sequence"/>
</dbReference>
<evidence type="ECO:0000256" key="5">
    <source>
        <dbReference type="ARBA" id="ARBA00022989"/>
    </source>
</evidence>
<evidence type="ECO:0000256" key="6">
    <source>
        <dbReference type="ARBA" id="ARBA00023136"/>
    </source>
</evidence>
<protein>
    <submittedName>
        <fullName evidence="9">ABC transporter permease</fullName>
    </submittedName>
</protein>
<evidence type="ECO:0000256" key="3">
    <source>
        <dbReference type="ARBA" id="ARBA00022475"/>
    </source>
</evidence>
<organism evidence="9 10">
    <name type="scientific">Luteococcus sanguinis</name>
    <dbReference type="NCBI Taxonomy" id="174038"/>
    <lineage>
        <taxon>Bacteria</taxon>
        <taxon>Bacillati</taxon>
        <taxon>Actinomycetota</taxon>
        <taxon>Actinomycetes</taxon>
        <taxon>Propionibacteriales</taxon>
        <taxon>Propionibacteriaceae</taxon>
        <taxon>Luteococcus</taxon>
    </lineage>
</organism>
<comment type="caution">
    <text evidence="9">The sequence shown here is derived from an EMBL/GenBank/DDBJ whole genome shotgun (WGS) entry which is preliminary data.</text>
</comment>
<dbReference type="InterPro" id="IPR051125">
    <property type="entry name" value="ABC-4/HrtB_transporter"/>
</dbReference>
<evidence type="ECO:0000313" key="9">
    <source>
        <dbReference type="EMBL" id="MFC6397684.1"/>
    </source>
</evidence>
<name>A0ABW1X4K7_9ACTN</name>
<evidence type="ECO:0000256" key="1">
    <source>
        <dbReference type="ARBA" id="ARBA00004651"/>
    </source>
</evidence>
<gene>
    <name evidence="9" type="ORF">ACFP57_11920</name>
</gene>
<keyword evidence="10" id="KW-1185">Reference proteome</keyword>
<evidence type="ECO:0000256" key="4">
    <source>
        <dbReference type="ARBA" id="ARBA00022692"/>
    </source>
</evidence>
<dbReference type="PANTHER" id="PTHR43738">
    <property type="entry name" value="ABC TRANSPORTER, MEMBRANE PROTEIN"/>
    <property type="match status" value="1"/>
</dbReference>
<dbReference type="RefSeq" id="WP_343886154.1">
    <property type="nucleotide sequence ID" value="NZ_BAAAKI010000013.1"/>
</dbReference>
<keyword evidence="6 7" id="KW-0472">Membrane</keyword>
<accession>A0ABW1X4K7</accession>
<keyword evidence="5 7" id="KW-1133">Transmembrane helix</keyword>
<dbReference type="InterPro" id="IPR003838">
    <property type="entry name" value="ABC3_permease_C"/>
</dbReference>
<evidence type="ECO:0000256" key="2">
    <source>
        <dbReference type="ARBA" id="ARBA00022448"/>
    </source>
</evidence>
<sequence>MFLAIRDIRFARGRFALMTTVVALVTVLLVLLSSLTRGLGAQNTSALDSLPGQSVLLSPTGDQISWDDSVIEPATVTRLTGAQPVRPLVVTRARMELDGRTGSVVVLGSDANHPAGTVALGRSTAEDLGAEVGSTLELNGTRLRVAAVDDDLSWSHQAVAWTSVADANAIGHLPAGQATALLVDGDVELTGSGLVELSRTDAIAALPGYSSEHGSLVTIQGFLYGVSGLVVLAFLSVWTVQRTRDIAVLRALGATRRYVLGDSLGQAALLLAAGVALGSLFGTGLALLAARAVPVLVAPGTTVVPALGVLAVGLLGSVLATRRVTTVDPLLALGGN</sequence>
<keyword evidence="3" id="KW-1003">Cell membrane</keyword>
<proteinExistence type="predicted"/>
<feature type="transmembrane region" description="Helical" evidence="7">
    <location>
        <begin position="296"/>
        <end position="320"/>
    </location>
</feature>
<evidence type="ECO:0000256" key="7">
    <source>
        <dbReference type="SAM" id="Phobius"/>
    </source>
</evidence>
<reference evidence="10" key="1">
    <citation type="journal article" date="2019" name="Int. J. Syst. Evol. Microbiol.">
        <title>The Global Catalogue of Microorganisms (GCM) 10K type strain sequencing project: providing services to taxonomists for standard genome sequencing and annotation.</title>
        <authorList>
            <consortium name="The Broad Institute Genomics Platform"/>
            <consortium name="The Broad Institute Genome Sequencing Center for Infectious Disease"/>
            <person name="Wu L."/>
            <person name="Ma J."/>
        </authorList>
    </citation>
    <scope>NUCLEOTIDE SEQUENCE [LARGE SCALE GENOMIC DNA]</scope>
    <source>
        <strain evidence="10">CGMCC 1.15277</strain>
    </source>
</reference>
<keyword evidence="4 7" id="KW-0812">Transmembrane</keyword>
<dbReference type="PANTHER" id="PTHR43738:SF1">
    <property type="entry name" value="HEMIN TRANSPORT SYSTEM PERMEASE PROTEIN HRTB-RELATED"/>
    <property type="match status" value="1"/>
</dbReference>
<feature type="transmembrane region" description="Helical" evidence="7">
    <location>
        <begin position="267"/>
        <end position="290"/>
    </location>
</feature>
<comment type="subcellular location">
    <subcellularLocation>
        <location evidence="1">Cell membrane</location>
        <topology evidence="1">Multi-pass membrane protein</topology>
    </subcellularLocation>
</comment>
<evidence type="ECO:0000259" key="8">
    <source>
        <dbReference type="Pfam" id="PF02687"/>
    </source>
</evidence>
<feature type="domain" description="ABC3 transporter permease C-terminal" evidence="8">
    <location>
        <begin position="222"/>
        <end position="329"/>
    </location>
</feature>
<keyword evidence="2" id="KW-0813">Transport</keyword>
<dbReference type="Pfam" id="PF02687">
    <property type="entry name" value="FtsX"/>
    <property type="match status" value="1"/>
</dbReference>
<evidence type="ECO:0000313" key="10">
    <source>
        <dbReference type="Proteomes" id="UP001596266"/>
    </source>
</evidence>
<dbReference type="EMBL" id="JBHSUA010000021">
    <property type="protein sequence ID" value="MFC6397684.1"/>
    <property type="molecule type" value="Genomic_DNA"/>
</dbReference>
<feature type="transmembrane region" description="Helical" evidence="7">
    <location>
        <begin position="221"/>
        <end position="240"/>
    </location>
</feature>